<accession>A0A1G8D3P2</accession>
<dbReference type="STRING" id="551996.SAMN05192573_110117"/>
<sequence length="539" mass="63293">MNEELFRLRAQHVEITKRFINNGWIEVYRSGNDSEIEAGIYCCLVSPDNLNKYLEDRDWGIHWGSEGHPSVITHFRDGGKVTEYFRFAEEGLEPFIYPKWFTHVKERYVDVSQEFVNYFKLYEQASSKQKRSYYFIDDSGDTEEVIHVTERQVRIKLKFLNEYLAVRKMHLSLCFDFMIVTDEAGAGSAFIPKDEDFISNSFHYNHLIRVVPGIGDKPLQSWIIGKTMLKFDAAKSGKFWFDLDEDAHESFIIGYDDDGTEKLVRCDSEDYKFFTPVYFKKEVLNKYYDNPQKYEVDGFHIKSSFISLKMDNNNTDYVMVFLNDLTMLPQKEQLHWKHHNIAPQTGMGMSGAYYDTMVLGNWARDSDSVDVRFKAKYHRFNKKWFGKFGWHFYKELTGSDPQHFSALHLPSENNVRAFCEQILILVKATVDSLNEEMLVKGLSKIENEKGIAKLERFLDIRSIQIPDMITFLRNLQDLRSGMMAHRFSKSNKNCQKALTYFGLTEHNYRQVAQDIFIKSLFTLNTFSKLFLDETEEFEG</sequence>
<proteinExistence type="predicted"/>
<dbReference type="EMBL" id="FNCG01000010">
    <property type="protein sequence ID" value="SDH52417.1"/>
    <property type="molecule type" value="Genomic_DNA"/>
</dbReference>
<organism evidence="1 2">
    <name type="scientific">Mucilaginibacter gossypii</name>
    <dbReference type="NCBI Taxonomy" id="551996"/>
    <lineage>
        <taxon>Bacteria</taxon>
        <taxon>Pseudomonadati</taxon>
        <taxon>Bacteroidota</taxon>
        <taxon>Sphingobacteriia</taxon>
        <taxon>Sphingobacteriales</taxon>
        <taxon>Sphingobacteriaceae</taxon>
        <taxon>Mucilaginibacter</taxon>
    </lineage>
</organism>
<dbReference type="AlphaFoldDB" id="A0A1G8D3P2"/>
<evidence type="ECO:0000313" key="2">
    <source>
        <dbReference type="Proteomes" id="UP000199705"/>
    </source>
</evidence>
<reference evidence="2" key="1">
    <citation type="submission" date="2016-10" db="EMBL/GenBank/DDBJ databases">
        <authorList>
            <person name="Varghese N."/>
            <person name="Submissions S."/>
        </authorList>
    </citation>
    <scope>NUCLEOTIDE SEQUENCE [LARGE SCALE GENOMIC DNA]</scope>
    <source>
        <strain evidence="2">Gh-67</strain>
    </source>
</reference>
<name>A0A1G8D3P2_9SPHI</name>
<keyword evidence="2" id="KW-1185">Reference proteome</keyword>
<dbReference type="RefSeq" id="WP_091170687.1">
    <property type="nucleotide sequence ID" value="NZ_FNCG01000010.1"/>
</dbReference>
<dbReference type="Proteomes" id="UP000199705">
    <property type="component" value="Unassembled WGS sequence"/>
</dbReference>
<evidence type="ECO:0000313" key="1">
    <source>
        <dbReference type="EMBL" id="SDH52417.1"/>
    </source>
</evidence>
<protein>
    <submittedName>
        <fullName evidence="1">Uncharacterized protein</fullName>
    </submittedName>
</protein>
<gene>
    <name evidence="1" type="ORF">SAMN05192573_110117</name>
</gene>